<reference evidence="2 3" key="1">
    <citation type="journal article" date="2010" name="Nature">
        <title>Genome sequencing and analysis of the model grass Brachypodium distachyon.</title>
        <authorList>
            <consortium name="International Brachypodium Initiative"/>
        </authorList>
    </citation>
    <scope>NUCLEOTIDE SEQUENCE [LARGE SCALE GENOMIC DNA]</scope>
    <source>
        <strain evidence="2 3">Bd21</strain>
    </source>
</reference>
<keyword evidence="4" id="KW-1185">Reference proteome</keyword>
<proteinExistence type="predicted"/>
<protein>
    <submittedName>
        <fullName evidence="2 3">Uncharacterized protein</fullName>
    </submittedName>
</protein>
<dbReference type="Gramene" id="PNT67200">
    <property type="protein sequence ID" value="PNT67200"/>
    <property type="gene ID" value="BRADI_3g22502v3"/>
</dbReference>
<name>A0A2K2CYU1_BRADI</name>
<evidence type="ECO:0000256" key="1">
    <source>
        <dbReference type="SAM" id="MobiDB-lite"/>
    </source>
</evidence>
<evidence type="ECO:0000313" key="2">
    <source>
        <dbReference type="EMBL" id="PNT67200.1"/>
    </source>
</evidence>
<dbReference type="EMBL" id="CM000882">
    <property type="protein sequence ID" value="PNT67200.1"/>
    <property type="molecule type" value="Genomic_DNA"/>
</dbReference>
<accession>A0A2K2CYU1</accession>
<dbReference type="Proteomes" id="UP000008810">
    <property type="component" value="Chromosome 3"/>
</dbReference>
<evidence type="ECO:0000313" key="4">
    <source>
        <dbReference type="Proteomes" id="UP000008810"/>
    </source>
</evidence>
<dbReference type="InParanoid" id="A0A2K2CYU1"/>
<reference evidence="3" key="3">
    <citation type="submission" date="2018-08" db="UniProtKB">
        <authorList>
            <consortium name="EnsemblPlants"/>
        </authorList>
    </citation>
    <scope>IDENTIFICATION</scope>
    <source>
        <strain evidence="3">cv. Bd21</strain>
    </source>
</reference>
<dbReference type="EnsemblPlants" id="PNT67200">
    <property type="protein sequence ID" value="PNT67200"/>
    <property type="gene ID" value="BRADI_3g22502v3"/>
</dbReference>
<organism evidence="2">
    <name type="scientific">Brachypodium distachyon</name>
    <name type="common">Purple false brome</name>
    <name type="synonym">Trachynia distachya</name>
    <dbReference type="NCBI Taxonomy" id="15368"/>
    <lineage>
        <taxon>Eukaryota</taxon>
        <taxon>Viridiplantae</taxon>
        <taxon>Streptophyta</taxon>
        <taxon>Embryophyta</taxon>
        <taxon>Tracheophyta</taxon>
        <taxon>Spermatophyta</taxon>
        <taxon>Magnoliopsida</taxon>
        <taxon>Liliopsida</taxon>
        <taxon>Poales</taxon>
        <taxon>Poaceae</taxon>
        <taxon>BOP clade</taxon>
        <taxon>Pooideae</taxon>
        <taxon>Stipodae</taxon>
        <taxon>Brachypodieae</taxon>
        <taxon>Brachypodium</taxon>
    </lineage>
</organism>
<dbReference type="AlphaFoldDB" id="A0A2K2CYU1"/>
<feature type="region of interest" description="Disordered" evidence="1">
    <location>
        <begin position="1"/>
        <end position="24"/>
    </location>
</feature>
<reference evidence="2" key="2">
    <citation type="submission" date="2017-06" db="EMBL/GenBank/DDBJ databases">
        <title>WGS assembly of Brachypodium distachyon.</title>
        <authorList>
            <consortium name="The International Brachypodium Initiative"/>
            <person name="Lucas S."/>
            <person name="Harmon-Smith M."/>
            <person name="Lail K."/>
            <person name="Tice H."/>
            <person name="Grimwood J."/>
            <person name="Bruce D."/>
            <person name="Barry K."/>
            <person name="Shu S."/>
            <person name="Lindquist E."/>
            <person name="Wang M."/>
            <person name="Pitluck S."/>
            <person name="Vogel J.P."/>
            <person name="Garvin D.F."/>
            <person name="Mockler T.C."/>
            <person name="Schmutz J."/>
            <person name="Rokhsar D."/>
            <person name="Bevan M.W."/>
        </authorList>
    </citation>
    <scope>NUCLEOTIDE SEQUENCE</scope>
    <source>
        <strain evidence="2">Bd21</strain>
    </source>
</reference>
<sequence>MASKKSPPEPSLTGLRTLSPESGRECLSSNNISIGIHHKDLRGNYHIEGTNWQLSYTVHHFFLLRPLLFFSKRRLKHPASASK</sequence>
<evidence type="ECO:0000313" key="3">
    <source>
        <dbReference type="EnsemblPlants" id="PNT67200"/>
    </source>
</evidence>
<gene>
    <name evidence="2" type="ORF">BRADI_3g22502v3</name>
</gene>